<protein>
    <submittedName>
        <fullName evidence="1">Uncharacterized protein</fullName>
    </submittedName>
</protein>
<organism evidence="1 2">
    <name type="scientific">Mycena maculata</name>
    <dbReference type="NCBI Taxonomy" id="230809"/>
    <lineage>
        <taxon>Eukaryota</taxon>
        <taxon>Fungi</taxon>
        <taxon>Dikarya</taxon>
        <taxon>Basidiomycota</taxon>
        <taxon>Agaricomycotina</taxon>
        <taxon>Agaricomycetes</taxon>
        <taxon>Agaricomycetidae</taxon>
        <taxon>Agaricales</taxon>
        <taxon>Marasmiineae</taxon>
        <taxon>Mycenaceae</taxon>
        <taxon>Mycena</taxon>
    </lineage>
</organism>
<reference evidence="1" key="1">
    <citation type="submission" date="2023-03" db="EMBL/GenBank/DDBJ databases">
        <title>Massive genome expansion in bonnet fungi (Mycena s.s.) driven by repeated elements and novel gene families across ecological guilds.</title>
        <authorList>
            <consortium name="Lawrence Berkeley National Laboratory"/>
            <person name="Harder C.B."/>
            <person name="Miyauchi S."/>
            <person name="Viragh M."/>
            <person name="Kuo A."/>
            <person name="Thoen E."/>
            <person name="Andreopoulos B."/>
            <person name="Lu D."/>
            <person name="Skrede I."/>
            <person name="Drula E."/>
            <person name="Henrissat B."/>
            <person name="Morin E."/>
            <person name="Kohler A."/>
            <person name="Barry K."/>
            <person name="LaButti K."/>
            <person name="Morin E."/>
            <person name="Salamov A."/>
            <person name="Lipzen A."/>
            <person name="Mereny Z."/>
            <person name="Hegedus B."/>
            <person name="Baldrian P."/>
            <person name="Stursova M."/>
            <person name="Weitz H."/>
            <person name="Taylor A."/>
            <person name="Grigoriev I.V."/>
            <person name="Nagy L.G."/>
            <person name="Martin F."/>
            <person name="Kauserud H."/>
        </authorList>
    </citation>
    <scope>NUCLEOTIDE SEQUENCE</scope>
    <source>
        <strain evidence="1">CBHHK188m</strain>
    </source>
</reference>
<evidence type="ECO:0000313" key="1">
    <source>
        <dbReference type="EMBL" id="KAJ7728965.1"/>
    </source>
</evidence>
<dbReference type="Proteomes" id="UP001215280">
    <property type="component" value="Unassembled WGS sequence"/>
</dbReference>
<comment type="caution">
    <text evidence="1">The sequence shown here is derived from an EMBL/GenBank/DDBJ whole genome shotgun (WGS) entry which is preliminary data.</text>
</comment>
<proteinExistence type="predicted"/>
<accession>A0AAD7HWY5</accession>
<dbReference type="AlphaFoldDB" id="A0AAD7HWY5"/>
<keyword evidence="2" id="KW-1185">Reference proteome</keyword>
<name>A0AAD7HWY5_9AGAR</name>
<gene>
    <name evidence="1" type="ORF">DFH07DRAFT_782085</name>
</gene>
<evidence type="ECO:0000313" key="2">
    <source>
        <dbReference type="Proteomes" id="UP001215280"/>
    </source>
</evidence>
<sequence length="538" mass="58928">MPVRRGEFFATDNQMDSLVPAASKKEFYPPSPVDKTPPPDPSLVLLVNPGPLSCELPCELVKHLFESAAWDINLLPPAPRVLAYCICAQASSISFHPTIIGPGPKPESFSDRYVLFRGADLRAYGARRAPVFRALHERALIVAFETRIHLEVSDYSTASCFVLETLEECESLRSSSTGSRLTDIAATSSSRPWAVTYMSHLRSLAGTWTGSTDETDALWAGLLMADASTAILQRKPVLITHADQLLITGSEPPSLESILETLLPMAQTAKNAVQLTWTGVRPFFFHVTRLARELYEKITGDYARRHPISEASVINFISALTTLRSIVSLLFTQIDFQVDPNPVSKDLSGVRPADRIDEAVRSAIFGMSVGFTSLVLALHREMEYRAVADSRDGIQSEWTLARTALLRRQAHSLASDAVEDVARTFKLIPYPPQTMHLGWNGIRGWAEFCLNEADAAGGIPPARIVAFGCLLDTLKALGYSRNNPELHALIERMDTHAAASASADSFPTDISALSDITFSLDNTWPGIFSMDLGDGNLI</sequence>
<dbReference type="EMBL" id="JARJLG010000201">
    <property type="protein sequence ID" value="KAJ7728965.1"/>
    <property type="molecule type" value="Genomic_DNA"/>
</dbReference>